<keyword evidence="3" id="KW-1185">Reference proteome</keyword>
<evidence type="ECO:0000313" key="3">
    <source>
        <dbReference type="Proteomes" id="UP001154282"/>
    </source>
</evidence>
<proteinExistence type="predicted"/>
<comment type="caution">
    <text evidence="2">The sequence shown here is derived from an EMBL/GenBank/DDBJ whole genome shotgun (WGS) entry which is preliminary data.</text>
</comment>
<evidence type="ECO:0000313" key="2">
    <source>
        <dbReference type="EMBL" id="CAI0426415.1"/>
    </source>
</evidence>
<evidence type="ECO:0000256" key="1">
    <source>
        <dbReference type="SAM" id="MobiDB-lite"/>
    </source>
</evidence>
<dbReference type="Proteomes" id="UP001154282">
    <property type="component" value="Unassembled WGS sequence"/>
</dbReference>
<dbReference type="AlphaFoldDB" id="A0AAV0KXD4"/>
<sequence length="216" mass="24866">MVRIRPHFPLHPTRQQAFPPRQHPHFLPLRSGQHPSHLRLPPPFPKDPNYPSPDPRRPRPPPGPRQHRRPPSPPRRPPQDRARPDAATGQGNPAPPQPAFRLLRPRPALAPRIGLPSRNQNPKLHRLLRHLHRLPHRPREDPRRDDDPLRGRPEVPTCRVPCLHLVVVVIGPNADVSGSGLRLRVQEAKRRRDVERDRSRPRVSECCHRSGVQVLQ</sequence>
<organism evidence="2 3">
    <name type="scientific">Linum tenue</name>
    <dbReference type="NCBI Taxonomy" id="586396"/>
    <lineage>
        <taxon>Eukaryota</taxon>
        <taxon>Viridiplantae</taxon>
        <taxon>Streptophyta</taxon>
        <taxon>Embryophyta</taxon>
        <taxon>Tracheophyta</taxon>
        <taxon>Spermatophyta</taxon>
        <taxon>Magnoliopsida</taxon>
        <taxon>eudicotyledons</taxon>
        <taxon>Gunneridae</taxon>
        <taxon>Pentapetalae</taxon>
        <taxon>rosids</taxon>
        <taxon>fabids</taxon>
        <taxon>Malpighiales</taxon>
        <taxon>Linaceae</taxon>
        <taxon>Linum</taxon>
    </lineage>
</organism>
<accession>A0AAV0KXD4</accession>
<feature type="region of interest" description="Disordered" evidence="1">
    <location>
        <begin position="1"/>
        <end position="101"/>
    </location>
</feature>
<feature type="region of interest" description="Disordered" evidence="1">
    <location>
        <begin position="189"/>
        <end position="216"/>
    </location>
</feature>
<feature type="compositionally biased region" description="Pro residues" evidence="1">
    <location>
        <begin position="40"/>
        <end position="53"/>
    </location>
</feature>
<dbReference type="EMBL" id="CAMGYJ010000005">
    <property type="protein sequence ID" value="CAI0426415.1"/>
    <property type="molecule type" value="Genomic_DNA"/>
</dbReference>
<feature type="compositionally biased region" description="Basic and acidic residues" evidence="1">
    <location>
        <begin position="189"/>
        <end position="208"/>
    </location>
</feature>
<reference evidence="2" key="1">
    <citation type="submission" date="2022-08" db="EMBL/GenBank/DDBJ databases">
        <authorList>
            <person name="Gutierrez-Valencia J."/>
        </authorList>
    </citation>
    <scope>NUCLEOTIDE SEQUENCE</scope>
</reference>
<protein>
    <submittedName>
        <fullName evidence="2">Uncharacterized protein</fullName>
    </submittedName>
</protein>
<gene>
    <name evidence="2" type="ORF">LITE_LOCUS20782</name>
</gene>
<feature type="compositionally biased region" description="Basic and acidic residues" evidence="1">
    <location>
        <begin position="137"/>
        <end position="153"/>
    </location>
</feature>
<feature type="region of interest" description="Disordered" evidence="1">
    <location>
        <begin position="130"/>
        <end position="153"/>
    </location>
</feature>
<name>A0AAV0KXD4_9ROSI</name>